<dbReference type="Pfam" id="PF00583">
    <property type="entry name" value="Acetyltransf_1"/>
    <property type="match status" value="1"/>
</dbReference>
<evidence type="ECO:0000256" key="1">
    <source>
        <dbReference type="ARBA" id="ARBA00022679"/>
    </source>
</evidence>
<proteinExistence type="predicted"/>
<keyword evidence="5" id="KW-1185">Reference proteome</keyword>
<sequence length="170" mass="19557">MMKAAVIRQALPADWFALGELQARSYHDAYRRLLPNDFLNKVTAESRQAGCRERLRDLREYTAMLLIDDRAAGYISLRFPAEAQGGEGKITALYLLREYWGHGLGKRLMACGLDRLRERGCAEAGLWVLEKNAGARRFYERLGFRPDGQERVVMRGDAFVQLRYEREIEA</sequence>
<dbReference type="InterPro" id="IPR050680">
    <property type="entry name" value="YpeA/RimI_acetyltransf"/>
</dbReference>
<reference evidence="4 5" key="1">
    <citation type="submission" date="2020-01" db="EMBL/GenBank/DDBJ databases">
        <title>Paenibacillus sp. nov., isolated from tomato rhizosphere.</title>
        <authorList>
            <person name="Weon H.-Y."/>
            <person name="Lee S.A."/>
        </authorList>
    </citation>
    <scope>NUCLEOTIDE SEQUENCE [LARGE SCALE GENOMIC DNA]</scope>
    <source>
        <strain evidence="4 5">12200R-189</strain>
    </source>
</reference>
<dbReference type="InterPro" id="IPR016181">
    <property type="entry name" value="Acyl_CoA_acyltransferase"/>
</dbReference>
<dbReference type="AlphaFoldDB" id="A0A6C0G765"/>
<gene>
    <name evidence="4" type="ORF">GXP70_25870</name>
</gene>
<dbReference type="CDD" id="cd04301">
    <property type="entry name" value="NAT_SF"/>
    <property type="match status" value="1"/>
</dbReference>
<evidence type="ECO:0000259" key="3">
    <source>
        <dbReference type="PROSITE" id="PS51186"/>
    </source>
</evidence>
<dbReference type="Proteomes" id="UP000476064">
    <property type="component" value="Chromosome"/>
</dbReference>
<dbReference type="SUPFAM" id="SSF55729">
    <property type="entry name" value="Acyl-CoA N-acyltransferases (Nat)"/>
    <property type="match status" value="1"/>
</dbReference>
<dbReference type="Gene3D" id="3.40.630.30">
    <property type="match status" value="1"/>
</dbReference>
<protein>
    <submittedName>
        <fullName evidence="4">GNAT family N-acetyltransferase</fullName>
    </submittedName>
</protein>
<evidence type="ECO:0000313" key="5">
    <source>
        <dbReference type="Proteomes" id="UP000476064"/>
    </source>
</evidence>
<dbReference type="InterPro" id="IPR000182">
    <property type="entry name" value="GNAT_dom"/>
</dbReference>
<dbReference type="PANTHER" id="PTHR43420:SF12">
    <property type="entry name" value="N-ACETYLTRANSFERASE DOMAIN-CONTAINING PROTEIN"/>
    <property type="match status" value="1"/>
</dbReference>
<evidence type="ECO:0000313" key="4">
    <source>
        <dbReference type="EMBL" id="QHT63055.1"/>
    </source>
</evidence>
<dbReference type="PROSITE" id="PS51186">
    <property type="entry name" value="GNAT"/>
    <property type="match status" value="1"/>
</dbReference>
<feature type="domain" description="N-acetyltransferase" evidence="3">
    <location>
        <begin position="5"/>
        <end position="169"/>
    </location>
</feature>
<dbReference type="EMBL" id="CP048209">
    <property type="protein sequence ID" value="QHT63055.1"/>
    <property type="molecule type" value="Genomic_DNA"/>
</dbReference>
<organism evidence="4 5">
    <name type="scientific">Paenibacillus lycopersici</name>
    <dbReference type="NCBI Taxonomy" id="2704462"/>
    <lineage>
        <taxon>Bacteria</taxon>
        <taxon>Bacillati</taxon>
        <taxon>Bacillota</taxon>
        <taxon>Bacilli</taxon>
        <taxon>Bacillales</taxon>
        <taxon>Paenibacillaceae</taxon>
        <taxon>Paenibacillus</taxon>
    </lineage>
</organism>
<dbReference type="PANTHER" id="PTHR43420">
    <property type="entry name" value="ACETYLTRANSFERASE"/>
    <property type="match status" value="1"/>
</dbReference>
<evidence type="ECO:0000256" key="2">
    <source>
        <dbReference type="ARBA" id="ARBA00023315"/>
    </source>
</evidence>
<keyword evidence="2" id="KW-0012">Acyltransferase</keyword>
<dbReference type="GO" id="GO:0016747">
    <property type="term" value="F:acyltransferase activity, transferring groups other than amino-acyl groups"/>
    <property type="evidence" value="ECO:0007669"/>
    <property type="project" value="InterPro"/>
</dbReference>
<accession>A0A6C0G765</accession>
<keyword evidence="1 4" id="KW-0808">Transferase</keyword>
<name>A0A6C0G765_9BACL</name>
<dbReference type="KEGG" id="plyc:GXP70_25870"/>